<feature type="transmembrane region" description="Helical" evidence="1">
    <location>
        <begin position="97"/>
        <end position="115"/>
    </location>
</feature>
<comment type="caution">
    <text evidence="3">The sequence shown here is derived from an EMBL/GenBank/DDBJ whole genome shotgun (WGS) entry which is preliminary data.</text>
</comment>
<dbReference type="AlphaFoldDB" id="A0A9N9ZLL1"/>
<evidence type="ECO:0000313" key="4">
    <source>
        <dbReference type="Proteomes" id="UP000775872"/>
    </source>
</evidence>
<reference evidence="3" key="1">
    <citation type="submission" date="2021-10" db="EMBL/GenBank/DDBJ databases">
        <authorList>
            <person name="Piombo E."/>
        </authorList>
    </citation>
    <scope>NUCLEOTIDE SEQUENCE</scope>
</reference>
<keyword evidence="1" id="KW-1133">Transmembrane helix</keyword>
<dbReference type="OrthoDB" id="5151001at2759"/>
<feature type="chain" id="PRO_5040275506" evidence="2">
    <location>
        <begin position="23"/>
        <end position="119"/>
    </location>
</feature>
<protein>
    <submittedName>
        <fullName evidence="3">Uncharacterized protein</fullName>
    </submittedName>
</protein>
<dbReference type="EMBL" id="CABFOC020000091">
    <property type="protein sequence ID" value="CAH0058905.1"/>
    <property type="molecule type" value="Genomic_DNA"/>
</dbReference>
<gene>
    <name evidence="3" type="ORF">CSOL1703_00007933</name>
</gene>
<accession>A0A9N9ZLL1</accession>
<evidence type="ECO:0000313" key="3">
    <source>
        <dbReference type="EMBL" id="CAH0058905.1"/>
    </source>
</evidence>
<organism evidence="3 4">
    <name type="scientific">Clonostachys solani</name>
    <dbReference type="NCBI Taxonomy" id="160281"/>
    <lineage>
        <taxon>Eukaryota</taxon>
        <taxon>Fungi</taxon>
        <taxon>Dikarya</taxon>
        <taxon>Ascomycota</taxon>
        <taxon>Pezizomycotina</taxon>
        <taxon>Sordariomycetes</taxon>
        <taxon>Hypocreomycetidae</taxon>
        <taxon>Hypocreales</taxon>
        <taxon>Bionectriaceae</taxon>
        <taxon>Clonostachys</taxon>
    </lineage>
</organism>
<evidence type="ECO:0000256" key="1">
    <source>
        <dbReference type="SAM" id="Phobius"/>
    </source>
</evidence>
<sequence length="119" mass="13553">MYLRGAADVLLGLSIYVAAVDAASSFKAEVLYPQDVSLTVYQNDAIIVRYNSEIPDNSLYTWCWDNEKVPTLSSQREESNSLDIQPRCFNYQLLDELFLNHILFIIIIGGNLLAVHDYF</sequence>
<keyword evidence="1" id="KW-0472">Membrane</keyword>
<evidence type="ECO:0000256" key="2">
    <source>
        <dbReference type="SAM" id="SignalP"/>
    </source>
</evidence>
<keyword evidence="4" id="KW-1185">Reference proteome</keyword>
<dbReference type="Proteomes" id="UP000775872">
    <property type="component" value="Unassembled WGS sequence"/>
</dbReference>
<feature type="signal peptide" evidence="2">
    <location>
        <begin position="1"/>
        <end position="22"/>
    </location>
</feature>
<name>A0A9N9ZLL1_9HYPO</name>
<proteinExistence type="predicted"/>
<keyword evidence="1" id="KW-0812">Transmembrane</keyword>
<keyword evidence="2" id="KW-0732">Signal</keyword>